<reference evidence="1" key="1">
    <citation type="submission" date="2015-12" db="EMBL/GenBank/DDBJ databases">
        <title>Gene expression during late stages of embryo sac development: a critical building block for successful pollen-pistil interactions.</title>
        <authorList>
            <person name="Liu Y."/>
            <person name="Joly V."/>
            <person name="Sabar M."/>
            <person name="Matton D.P."/>
        </authorList>
    </citation>
    <scope>NUCLEOTIDE SEQUENCE</scope>
</reference>
<accession>A0A0V0GV97</accession>
<dbReference type="AlphaFoldDB" id="A0A0V0GV97"/>
<name>A0A0V0GV97_SOLCH</name>
<protein>
    <submittedName>
        <fullName evidence="1">Putative ovule protein</fullName>
    </submittedName>
</protein>
<dbReference type="EMBL" id="GEDG01030145">
    <property type="protein sequence ID" value="JAP12097.1"/>
    <property type="molecule type" value="Transcribed_RNA"/>
</dbReference>
<sequence length="60" mass="7123">MEMSQSSHNLLKNKRHWFFSLMLSSKQAPEKLKTGKEKHFQITRCAIIQQIKDELVTSKY</sequence>
<evidence type="ECO:0000313" key="1">
    <source>
        <dbReference type="EMBL" id="JAP12097.1"/>
    </source>
</evidence>
<organism evidence="1">
    <name type="scientific">Solanum chacoense</name>
    <name type="common">Chaco potato</name>
    <dbReference type="NCBI Taxonomy" id="4108"/>
    <lineage>
        <taxon>Eukaryota</taxon>
        <taxon>Viridiplantae</taxon>
        <taxon>Streptophyta</taxon>
        <taxon>Embryophyta</taxon>
        <taxon>Tracheophyta</taxon>
        <taxon>Spermatophyta</taxon>
        <taxon>Magnoliopsida</taxon>
        <taxon>eudicotyledons</taxon>
        <taxon>Gunneridae</taxon>
        <taxon>Pentapetalae</taxon>
        <taxon>asterids</taxon>
        <taxon>lamiids</taxon>
        <taxon>Solanales</taxon>
        <taxon>Solanaceae</taxon>
        <taxon>Solanoideae</taxon>
        <taxon>Solaneae</taxon>
        <taxon>Solanum</taxon>
    </lineage>
</organism>
<proteinExistence type="predicted"/>